<name>A0A0L6VJV1_9BASI</name>
<evidence type="ECO:0000256" key="1">
    <source>
        <dbReference type="SAM" id="Phobius"/>
    </source>
</evidence>
<keyword evidence="1" id="KW-0472">Membrane</keyword>
<feature type="transmembrane region" description="Helical" evidence="1">
    <location>
        <begin position="79"/>
        <end position="106"/>
    </location>
</feature>
<comment type="caution">
    <text evidence="2">The sequence shown here is derived from an EMBL/GenBank/DDBJ whole genome shotgun (WGS) entry which is preliminary data.</text>
</comment>
<keyword evidence="1" id="KW-0812">Transmembrane</keyword>
<organism evidence="2 3">
    <name type="scientific">Puccinia sorghi</name>
    <dbReference type="NCBI Taxonomy" id="27349"/>
    <lineage>
        <taxon>Eukaryota</taxon>
        <taxon>Fungi</taxon>
        <taxon>Dikarya</taxon>
        <taxon>Basidiomycota</taxon>
        <taxon>Pucciniomycotina</taxon>
        <taxon>Pucciniomycetes</taxon>
        <taxon>Pucciniales</taxon>
        <taxon>Pucciniaceae</taxon>
        <taxon>Puccinia</taxon>
    </lineage>
</organism>
<reference evidence="2 3" key="1">
    <citation type="submission" date="2015-08" db="EMBL/GenBank/DDBJ databases">
        <title>Next Generation Sequencing and Analysis of the Genome of Puccinia sorghi L Schw, the Causal Agent of Maize Common Rust.</title>
        <authorList>
            <person name="Rochi L."/>
            <person name="Burguener G."/>
            <person name="Darino M."/>
            <person name="Turjanski A."/>
            <person name="Kreff E."/>
            <person name="Dieguez M.J."/>
            <person name="Sacco F."/>
        </authorList>
    </citation>
    <scope>NUCLEOTIDE SEQUENCE [LARGE SCALE GENOMIC DNA]</scope>
    <source>
        <strain evidence="2 3">RO10H11247</strain>
    </source>
</reference>
<keyword evidence="3" id="KW-1185">Reference proteome</keyword>
<dbReference type="VEuPathDB" id="FungiDB:VP01_1560g3"/>
<sequence length="381" mass="44661">MFWGLPVVTFQISKRKTDKNEKNMVCCLLASDIQELGTQLVFKNLFPRWKFFKFSNIRTLIIREENMHKILRWSQGNKIIITINTFLCFFTFCYLFCCCLCILWLLSICVDVQPVIPSYWLKYRNFSTKSHSPKFITLSSAYIGAWLFPTLFRDQSFQHYSHHKIKKNIQKPNRHSKKKSKFPPRSTIVMKAIIREILIILNVNEKVMTWHQDQSMITRLQKCTINLLKHLLIVDVNIQGFYPHMAAEIMTQDKVINRYKPSTTLQLRKKKKYVNISVGHIHATYHSTLLHVSVANTSATLQVSVANTSATLQVSVADSKLKFSLAEAMLQFSLADEEARDLMLHFFFIYGVLASYGNTMLCRCYRYQSWLTQYEDFVRNK</sequence>
<accession>A0A0L6VJV1</accession>
<proteinExistence type="predicted"/>
<dbReference type="Proteomes" id="UP000037035">
    <property type="component" value="Unassembled WGS sequence"/>
</dbReference>
<evidence type="ECO:0000313" key="3">
    <source>
        <dbReference type="Proteomes" id="UP000037035"/>
    </source>
</evidence>
<dbReference type="AlphaFoldDB" id="A0A0L6VJV1"/>
<evidence type="ECO:0000313" key="2">
    <source>
        <dbReference type="EMBL" id="KNZ60390.1"/>
    </source>
</evidence>
<dbReference type="EMBL" id="LAVV01006230">
    <property type="protein sequence ID" value="KNZ60390.1"/>
    <property type="molecule type" value="Genomic_DNA"/>
</dbReference>
<keyword evidence="1" id="KW-1133">Transmembrane helix</keyword>
<protein>
    <submittedName>
        <fullName evidence="2">Uncharacterized protein</fullName>
    </submittedName>
</protein>
<gene>
    <name evidence="2" type="ORF">VP01_1560g3</name>
</gene>